<gene>
    <name evidence="6" type="ordered locus">Amet_2973</name>
</gene>
<dbReference type="InterPro" id="IPR052708">
    <property type="entry name" value="PxpC"/>
</dbReference>
<dbReference type="PANTHER" id="PTHR43309:SF5">
    <property type="entry name" value="5-OXOPROLINASE SUBUNIT C"/>
    <property type="match status" value="1"/>
</dbReference>
<dbReference type="InterPro" id="IPR029000">
    <property type="entry name" value="Cyclophilin-like_dom_sf"/>
</dbReference>
<dbReference type="SUPFAM" id="SSF50891">
    <property type="entry name" value="Cyclophilin-like"/>
    <property type="match status" value="1"/>
</dbReference>
<organism evidence="6 7">
    <name type="scientific">Alkaliphilus metalliredigens (strain QYMF)</name>
    <dbReference type="NCBI Taxonomy" id="293826"/>
    <lineage>
        <taxon>Bacteria</taxon>
        <taxon>Bacillati</taxon>
        <taxon>Bacillota</taxon>
        <taxon>Clostridia</taxon>
        <taxon>Peptostreptococcales</taxon>
        <taxon>Natronincolaceae</taxon>
        <taxon>Alkaliphilus</taxon>
    </lineage>
</organism>
<dbReference type="GO" id="GO:0016829">
    <property type="term" value="F:lyase activity"/>
    <property type="evidence" value="ECO:0007669"/>
    <property type="project" value="UniProtKB-KW"/>
</dbReference>
<dbReference type="GO" id="GO:0004847">
    <property type="term" value="F:urea carboxylase activity"/>
    <property type="evidence" value="ECO:0007669"/>
    <property type="project" value="UniProtKB-EC"/>
</dbReference>
<keyword evidence="1" id="KW-0547">Nucleotide-binding</keyword>
<accession>A6TSF4</accession>
<dbReference type="STRING" id="293826.Amet_2973"/>
<dbReference type="KEGG" id="amt:Amet_2973"/>
<evidence type="ECO:0000256" key="1">
    <source>
        <dbReference type="ARBA" id="ARBA00022741"/>
    </source>
</evidence>
<feature type="coiled-coil region" evidence="4">
    <location>
        <begin position="293"/>
        <end position="320"/>
    </location>
</feature>
<evidence type="ECO:0000256" key="2">
    <source>
        <dbReference type="ARBA" id="ARBA00022801"/>
    </source>
</evidence>
<dbReference type="GO" id="GO:0016787">
    <property type="term" value="F:hydrolase activity"/>
    <property type="evidence" value="ECO:0007669"/>
    <property type="project" value="UniProtKB-KW"/>
</dbReference>
<reference evidence="7" key="1">
    <citation type="journal article" date="2016" name="Genome Announc.">
        <title>Complete genome sequence of Alkaliphilus metalliredigens strain QYMF, an alkaliphilic and metal-reducing bacterium isolated from borax-contaminated leachate ponds.</title>
        <authorList>
            <person name="Hwang C."/>
            <person name="Copeland A."/>
            <person name="Lucas S."/>
            <person name="Lapidus A."/>
            <person name="Barry K."/>
            <person name="Detter J.C."/>
            <person name="Glavina Del Rio T."/>
            <person name="Hammon N."/>
            <person name="Israni S."/>
            <person name="Dalin E."/>
            <person name="Tice H."/>
            <person name="Pitluck S."/>
            <person name="Chertkov O."/>
            <person name="Brettin T."/>
            <person name="Bruce D."/>
            <person name="Han C."/>
            <person name="Schmutz J."/>
            <person name="Larimer F."/>
            <person name="Land M.L."/>
            <person name="Hauser L."/>
            <person name="Kyrpides N."/>
            <person name="Mikhailova N."/>
            <person name="Ye Q."/>
            <person name="Zhou J."/>
            <person name="Richardson P."/>
            <person name="Fields M.W."/>
        </authorList>
    </citation>
    <scope>NUCLEOTIDE SEQUENCE [LARGE SCALE GENOMIC DNA]</scope>
    <source>
        <strain evidence="7">QYMF</strain>
    </source>
</reference>
<evidence type="ECO:0000313" key="6">
    <source>
        <dbReference type="EMBL" id="ABR49122.1"/>
    </source>
</evidence>
<dbReference type="NCBIfam" id="TIGR00724">
    <property type="entry name" value="urea_amlyse_rel"/>
    <property type="match status" value="1"/>
</dbReference>
<keyword evidence="6" id="KW-0456">Lyase</keyword>
<dbReference type="GO" id="GO:0005524">
    <property type="term" value="F:ATP binding"/>
    <property type="evidence" value="ECO:0007669"/>
    <property type="project" value="UniProtKB-KW"/>
</dbReference>
<evidence type="ECO:0000256" key="4">
    <source>
        <dbReference type="SAM" id="Coils"/>
    </source>
</evidence>
<dbReference type="Gene3D" id="2.40.100.10">
    <property type="entry name" value="Cyclophilin-like"/>
    <property type="match status" value="1"/>
</dbReference>
<dbReference type="Proteomes" id="UP000001572">
    <property type="component" value="Chromosome"/>
</dbReference>
<evidence type="ECO:0000313" key="7">
    <source>
        <dbReference type="Proteomes" id="UP000001572"/>
    </source>
</evidence>
<dbReference type="EMBL" id="CP000724">
    <property type="protein sequence ID" value="ABR49122.1"/>
    <property type="molecule type" value="Genomic_DNA"/>
</dbReference>
<keyword evidence="6" id="KW-0436">Ligase</keyword>
<dbReference type="SMART" id="SM00797">
    <property type="entry name" value="AHS2"/>
    <property type="match status" value="1"/>
</dbReference>
<dbReference type="EC" id="6.3.4.6" evidence="6"/>
<dbReference type="PANTHER" id="PTHR43309">
    <property type="entry name" value="5-OXOPROLINASE SUBUNIT C"/>
    <property type="match status" value="1"/>
</dbReference>
<dbReference type="OrthoDB" id="9782422at2"/>
<dbReference type="eggNOG" id="COG1984">
    <property type="taxonomic scope" value="Bacteria"/>
</dbReference>
<keyword evidence="2" id="KW-0378">Hydrolase</keyword>
<proteinExistence type="predicted"/>
<dbReference type="AlphaFoldDB" id="A6TSF4"/>
<dbReference type="HOGENOM" id="CLU_028967_0_1_9"/>
<dbReference type="Pfam" id="PF02626">
    <property type="entry name" value="CT_A_B"/>
    <property type="match status" value="1"/>
</dbReference>
<keyword evidence="7" id="KW-1185">Reference proteome</keyword>
<evidence type="ECO:0000259" key="5">
    <source>
        <dbReference type="SMART" id="SM00797"/>
    </source>
</evidence>
<sequence>MGNIKIFKPGMLTLVQDSGRQGYQQYGVPVSGVMDSFSHRVANILVGNHETESVLEATLLGPGIEFLDETVIAITGGDLAPNINGAAVPLGQSITVKAGEKLDFKGIKTGCRCYIAFAGGINVPEIMGSKSTYNRGSIGGYEGRALKAGDILNLGEPLKPLSSLEGRTIQQDLYTYTNKIELRVVAGPQEEAFSPEGIETFYSFEYAVTNECDRMGYRLSGDVIKHKEGGDIISDGIAMGAIQVPGHGMPIIMMADRQTTGGYTKIANVISADLPKMGQAKPGDKITFKKVTIEEAQRIYKDMEDKIAEYKKTFEEQELYKKKLFQFKMGGKLYGLILEEIKE</sequence>
<name>A6TSF4_ALKMQ</name>
<dbReference type="RefSeq" id="WP_012064090.1">
    <property type="nucleotide sequence ID" value="NC_009633.1"/>
</dbReference>
<keyword evidence="3" id="KW-0067">ATP-binding</keyword>
<feature type="domain" description="Carboxyltransferase" evidence="5">
    <location>
        <begin position="25"/>
        <end position="306"/>
    </location>
</feature>
<dbReference type="InterPro" id="IPR003778">
    <property type="entry name" value="CT_A_B"/>
</dbReference>
<evidence type="ECO:0000256" key="3">
    <source>
        <dbReference type="ARBA" id="ARBA00022840"/>
    </source>
</evidence>
<keyword evidence="4" id="KW-0175">Coiled coil</keyword>
<protein>
    <submittedName>
        <fullName evidence="6">Urea amidolyase related protein</fullName>
        <ecNumber evidence="6">6.3.4.6</ecNumber>
    </submittedName>
</protein>